<gene>
    <name evidence="2" type="ORF">GCM10007392_34890</name>
</gene>
<dbReference type="AlphaFoldDB" id="A0A918KJM6"/>
<sequence>MWLGRECLVPGQVQPGSPQHGCCGLAYMEVFTATRSGLPRYQARTLTGVPNRSRSDQTTANEPNHLL</sequence>
<evidence type="ECO:0000256" key="1">
    <source>
        <dbReference type="SAM" id="MobiDB-lite"/>
    </source>
</evidence>
<evidence type="ECO:0000313" key="2">
    <source>
        <dbReference type="EMBL" id="GGX64218.1"/>
    </source>
</evidence>
<feature type="region of interest" description="Disordered" evidence="1">
    <location>
        <begin position="45"/>
        <end position="67"/>
    </location>
</feature>
<accession>A0A918KJM6</accession>
<organism evidence="2 3">
    <name type="scientific">Saccharospirillum salsuginis</name>
    <dbReference type="NCBI Taxonomy" id="418750"/>
    <lineage>
        <taxon>Bacteria</taxon>
        <taxon>Pseudomonadati</taxon>
        <taxon>Pseudomonadota</taxon>
        <taxon>Gammaproteobacteria</taxon>
        <taxon>Oceanospirillales</taxon>
        <taxon>Saccharospirillaceae</taxon>
        <taxon>Saccharospirillum</taxon>
    </lineage>
</organism>
<reference evidence="2" key="2">
    <citation type="submission" date="2020-09" db="EMBL/GenBank/DDBJ databases">
        <authorList>
            <person name="Sun Q."/>
            <person name="Kim S."/>
        </authorList>
    </citation>
    <scope>NUCLEOTIDE SEQUENCE</scope>
    <source>
        <strain evidence="2">KCTC 22169</strain>
    </source>
</reference>
<keyword evidence="3" id="KW-1185">Reference proteome</keyword>
<reference evidence="2" key="1">
    <citation type="journal article" date="2014" name="Int. J. Syst. Evol. Microbiol.">
        <title>Complete genome sequence of Corynebacterium casei LMG S-19264T (=DSM 44701T), isolated from a smear-ripened cheese.</title>
        <authorList>
            <consortium name="US DOE Joint Genome Institute (JGI-PGF)"/>
            <person name="Walter F."/>
            <person name="Albersmeier A."/>
            <person name="Kalinowski J."/>
            <person name="Ruckert C."/>
        </authorList>
    </citation>
    <scope>NUCLEOTIDE SEQUENCE</scope>
    <source>
        <strain evidence="2">KCTC 22169</strain>
    </source>
</reference>
<dbReference type="Proteomes" id="UP000626148">
    <property type="component" value="Unassembled WGS sequence"/>
</dbReference>
<dbReference type="EMBL" id="BMXR01000009">
    <property type="protein sequence ID" value="GGX64218.1"/>
    <property type="molecule type" value="Genomic_DNA"/>
</dbReference>
<comment type="caution">
    <text evidence="2">The sequence shown here is derived from an EMBL/GenBank/DDBJ whole genome shotgun (WGS) entry which is preliminary data.</text>
</comment>
<proteinExistence type="predicted"/>
<evidence type="ECO:0000313" key="3">
    <source>
        <dbReference type="Proteomes" id="UP000626148"/>
    </source>
</evidence>
<name>A0A918KJM6_9GAMM</name>
<protein>
    <submittedName>
        <fullName evidence="2">Uncharacterized protein</fullName>
    </submittedName>
</protein>